<evidence type="ECO:0000313" key="10">
    <source>
        <dbReference type="EMBL" id="KDO59181.1"/>
    </source>
</evidence>
<comment type="subcellular location">
    <subcellularLocation>
        <location evidence="1">Membrane</location>
        <topology evidence="1">Multi-pass membrane protein</topology>
    </subcellularLocation>
</comment>
<dbReference type="GO" id="GO:0035673">
    <property type="term" value="F:oligopeptide transmembrane transporter activity"/>
    <property type="evidence" value="ECO:0007669"/>
    <property type="project" value="InterPro"/>
</dbReference>
<feature type="non-terminal residue" evidence="10">
    <location>
        <position position="260"/>
    </location>
</feature>
<keyword evidence="5" id="KW-0571">Peptide transport</keyword>
<feature type="transmembrane region" description="Helical" evidence="9">
    <location>
        <begin position="175"/>
        <end position="193"/>
    </location>
</feature>
<evidence type="ECO:0000256" key="1">
    <source>
        <dbReference type="ARBA" id="ARBA00004141"/>
    </source>
</evidence>
<organism evidence="10 11">
    <name type="scientific">Citrus sinensis</name>
    <name type="common">Sweet orange</name>
    <name type="synonym">Citrus aurantium var. sinensis</name>
    <dbReference type="NCBI Taxonomy" id="2711"/>
    <lineage>
        <taxon>Eukaryota</taxon>
        <taxon>Viridiplantae</taxon>
        <taxon>Streptophyta</taxon>
        <taxon>Embryophyta</taxon>
        <taxon>Tracheophyta</taxon>
        <taxon>Spermatophyta</taxon>
        <taxon>Magnoliopsida</taxon>
        <taxon>eudicotyledons</taxon>
        <taxon>Gunneridae</taxon>
        <taxon>Pentapetalae</taxon>
        <taxon>rosids</taxon>
        <taxon>malvids</taxon>
        <taxon>Sapindales</taxon>
        <taxon>Rutaceae</taxon>
        <taxon>Aurantioideae</taxon>
        <taxon>Citrus</taxon>
    </lineage>
</organism>
<keyword evidence="6" id="KW-0653">Protein transport</keyword>
<dbReference type="AlphaFoldDB" id="A0A067F7R1"/>
<keyword evidence="8 9" id="KW-0472">Membrane</keyword>
<evidence type="ECO:0000256" key="4">
    <source>
        <dbReference type="ARBA" id="ARBA00022692"/>
    </source>
</evidence>
<feature type="transmembrane region" description="Helical" evidence="9">
    <location>
        <begin position="128"/>
        <end position="150"/>
    </location>
</feature>
<dbReference type="Proteomes" id="UP000027120">
    <property type="component" value="Unassembled WGS sequence"/>
</dbReference>
<keyword evidence="4 9" id="KW-0812">Transmembrane</keyword>
<evidence type="ECO:0000313" key="11">
    <source>
        <dbReference type="Proteomes" id="UP000027120"/>
    </source>
</evidence>
<evidence type="ECO:0000256" key="3">
    <source>
        <dbReference type="ARBA" id="ARBA00022448"/>
    </source>
</evidence>
<feature type="transmembrane region" description="Helical" evidence="9">
    <location>
        <begin position="235"/>
        <end position="258"/>
    </location>
</feature>
<accession>A0A067F7R1</accession>
<keyword evidence="7 9" id="KW-1133">Transmembrane helix</keyword>
<keyword evidence="11" id="KW-1185">Reference proteome</keyword>
<evidence type="ECO:0000256" key="5">
    <source>
        <dbReference type="ARBA" id="ARBA00022856"/>
    </source>
</evidence>
<evidence type="ECO:0000256" key="8">
    <source>
        <dbReference type="ARBA" id="ARBA00023136"/>
    </source>
</evidence>
<dbReference type="GO" id="GO:0015031">
    <property type="term" value="P:protein transport"/>
    <property type="evidence" value="ECO:0007669"/>
    <property type="project" value="UniProtKB-KW"/>
</dbReference>
<protein>
    <submittedName>
        <fullName evidence="10">Uncharacterized protein</fullName>
    </submittedName>
</protein>
<dbReference type="InterPro" id="IPR004813">
    <property type="entry name" value="OPT"/>
</dbReference>
<dbReference type="Pfam" id="PF03169">
    <property type="entry name" value="OPT"/>
    <property type="match status" value="1"/>
</dbReference>
<dbReference type="STRING" id="2711.A0A067F7R1"/>
<evidence type="ECO:0000256" key="6">
    <source>
        <dbReference type="ARBA" id="ARBA00022927"/>
    </source>
</evidence>
<name>A0A067F7R1_CITSI</name>
<keyword evidence="3" id="KW-0813">Transport</keyword>
<evidence type="ECO:0000256" key="7">
    <source>
        <dbReference type="ARBA" id="ARBA00022989"/>
    </source>
</evidence>
<gene>
    <name evidence="10" type="ORF">CISIN_1g0434452mg</name>
</gene>
<dbReference type="EMBL" id="KK784942">
    <property type="protein sequence ID" value="KDO59181.1"/>
    <property type="molecule type" value="Genomic_DNA"/>
</dbReference>
<feature type="transmembrane region" description="Helical" evidence="9">
    <location>
        <begin position="205"/>
        <end position="229"/>
    </location>
</feature>
<evidence type="ECO:0000256" key="2">
    <source>
        <dbReference type="ARBA" id="ARBA00005484"/>
    </source>
</evidence>
<dbReference type="InterPro" id="IPR004648">
    <property type="entry name" value="Oligpept_transpt"/>
</dbReference>
<reference evidence="10 11" key="1">
    <citation type="submission" date="2014-04" db="EMBL/GenBank/DDBJ databases">
        <authorList>
            <consortium name="International Citrus Genome Consortium"/>
            <person name="Gmitter F."/>
            <person name="Chen C."/>
            <person name="Farmerie W."/>
            <person name="Harkins T."/>
            <person name="Desany B."/>
            <person name="Mohiuddin M."/>
            <person name="Kodira C."/>
            <person name="Borodovsky M."/>
            <person name="Lomsadze A."/>
            <person name="Burns P."/>
            <person name="Jenkins J."/>
            <person name="Prochnik S."/>
            <person name="Shu S."/>
            <person name="Chapman J."/>
            <person name="Pitluck S."/>
            <person name="Schmutz J."/>
            <person name="Rokhsar D."/>
        </authorList>
    </citation>
    <scope>NUCLEOTIDE SEQUENCE</scope>
</reference>
<evidence type="ECO:0000256" key="9">
    <source>
        <dbReference type="SAM" id="Phobius"/>
    </source>
</evidence>
<comment type="similarity">
    <text evidence="2">Belongs to the oligopeptide OPT transporter (TC 2.A.67.1) family.</text>
</comment>
<dbReference type="PANTHER" id="PTHR22601">
    <property type="entry name" value="ISP4 LIKE PROTEIN"/>
    <property type="match status" value="1"/>
</dbReference>
<dbReference type="GO" id="GO:0016020">
    <property type="term" value="C:membrane"/>
    <property type="evidence" value="ECO:0007669"/>
    <property type="project" value="UniProtKB-SubCell"/>
</dbReference>
<proteinExistence type="inferred from homology"/>
<sequence length="260" mass="28937">MGCLEVFRGLPIVPLVHIHQAMCISILVQELKERDGNLYEEVNDNPIEEVRLTNIVLGLTSCCLLAFGNQFFGYRQNHLYIGSVSAQILVLPIGKLMAATLPSEPIQVPLTPWSFSSNPGPFNLKEHVLITIFTSCGSGGVFAVGTYIWWAGLFRKYLVDSTYIWWPSNLVQVKLFRNLFPSISALSFVCWIWKDSVTEQKLATVAGFLGSPLATLFFAIANILVGFFYKLYLSVILAFIYGLGFAIQMPSISHVALFEG</sequence>